<dbReference type="PANTHER" id="PTHR33744:SF1">
    <property type="entry name" value="DNA-BINDING TRANSCRIPTIONAL ACTIVATOR ADER"/>
    <property type="match status" value="1"/>
</dbReference>
<dbReference type="InterPro" id="IPR051448">
    <property type="entry name" value="CdaR-like_regulators"/>
</dbReference>
<evidence type="ECO:0000313" key="3">
    <source>
        <dbReference type="EMBL" id="WPX74633.1"/>
    </source>
</evidence>
<dbReference type="InterPro" id="IPR042070">
    <property type="entry name" value="PucR_C-HTH_sf"/>
</dbReference>
<accession>A0ABZ0UCK2</accession>
<gene>
    <name evidence="3" type="ORF">BLCOC_29900</name>
</gene>
<sequence>MAAVMEKIYETAMQSYHMALLAGERGLYRLVDWVHVVEEIDYIEFLKGRELVVTTGIKEPDEAQLLEFTKRVWKADASGLVINVGKYIPAVPESVLKFSTKHDFPVFILPWEVHLVDFNRELCNLIYKSEKEYANLYSAVQRAIFYPDEARQCHEILRQEGITEEMPVRLIQCYSFLEEDWTVPEDGMGSDGGSLRFYSGFYQNCQKVLHGSAYRFTAFQNPPYATVVIFGLNDPEMQHVVEMLWKLCCMDGEPLQVYVSVSGSDTQITNLSEKYRITSLLCRLGLKENRRFTFEEESGIWRILLGIQDRGKLKYYKEQVLGELERIDAETETVYMKLLENYLEANGNVQEAASGCYLHRNTAAYHLKRIAEITGRDLNRAADRSELYLAFQIKKILEL</sequence>
<keyword evidence="4" id="KW-1185">Reference proteome</keyword>
<dbReference type="InterPro" id="IPR012914">
    <property type="entry name" value="PucR_dom"/>
</dbReference>
<proteinExistence type="predicted"/>
<dbReference type="Proteomes" id="UP001325248">
    <property type="component" value="Chromosome"/>
</dbReference>
<dbReference type="InterPro" id="IPR025736">
    <property type="entry name" value="PucR_C-HTH_dom"/>
</dbReference>
<evidence type="ECO:0000313" key="4">
    <source>
        <dbReference type="Proteomes" id="UP001325248"/>
    </source>
</evidence>
<dbReference type="EMBL" id="CP136422">
    <property type="protein sequence ID" value="WPX74633.1"/>
    <property type="molecule type" value="Genomic_DNA"/>
</dbReference>
<reference evidence="3" key="1">
    <citation type="submission" date="2023-10" db="EMBL/GenBank/DDBJ databases">
        <title>Genome sequence of Blautia coccoides DSM 935.</title>
        <authorList>
            <person name="Boeer T."/>
            <person name="Bengelsdorf F.R."/>
            <person name="Daniel R."/>
            <person name="Poehlein A."/>
        </authorList>
    </citation>
    <scope>NUCLEOTIDE SEQUENCE [LARGE SCALE GENOMIC DNA]</scope>
    <source>
        <strain evidence="3">DSM 935</strain>
    </source>
</reference>
<name>A0ABZ0UCK2_9FIRM</name>
<organism evidence="3 4">
    <name type="scientific">Blautia producta</name>
    <dbReference type="NCBI Taxonomy" id="33035"/>
    <lineage>
        <taxon>Bacteria</taxon>
        <taxon>Bacillati</taxon>
        <taxon>Bacillota</taxon>
        <taxon>Clostridia</taxon>
        <taxon>Lachnospirales</taxon>
        <taxon>Lachnospiraceae</taxon>
        <taxon>Blautia</taxon>
    </lineage>
</organism>
<evidence type="ECO:0000259" key="1">
    <source>
        <dbReference type="Pfam" id="PF07905"/>
    </source>
</evidence>
<dbReference type="PANTHER" id="PTHR33744">
    <property type="entry name" value="CARBOHYDRATE DIACID REGULATOR"/>
    <property type="match status" value="1"/>
</dbReference>
<feature type="domain" description="Purine catabolism PurC-like" evidence="1">
    <location>
        <begin position="18"/>
        <end position="126"/>
    </location>
</feature>
<dbReference type="Pfam" id="PF07905">
    <property type="entry name" value="PucR"/>
    <property type="match status" value="1"/>
</dbReference>
<evidence type="ECO:0008006" key="5">
    <source>
        <dbReference type="Google" id="ProtNLM"/>
    </source>
</evidence>
<evidence type="ECO:0000259" key="2">
    <source>
        <dbReference type="Pfam" id="PF13556"/>
    </source>
</evidence>
<feature type="domain" description="PucR C-terminal helix-turn-helix" evidence="2">
    <location>
        <begin position="336"/>
        <end position="393"/>
    </location>
</feature>
<dbReference type="Gene3D" id="1.10.10.2840">
    <property type="entry name" value="PucR C-terminal helix-turn-helix domain"/>
    <property type="match status" value="1"/>
</dbReference>
<protein>
    <recommendedName>
        <fullName evidence="5">DNA-binding PucR family transcriptional regulator</fullName>
    </recommendedName>
</protein>
<dbReference type="Pfam" id="PF13556">
    <property type="entry name" value="HTH_30"/>
    <property type="match status" value="1"/>
</dbReference>